<feature type="domain" description="SCP" evidence="2">
    <location>
        <begin position="24"/>
        <end position="165"/>
    </location>
</feature>
<dbReference type="GeneTree" id="ENSGT00940000156439"/>
<dbReference type="AlphaFoldDB" id="A0A8C4XH54"/>
<accession>A0A8C4XH54</accession>
<dbReference type="GO" id="GO:0005576">
    <property type="term" value="C:extracellular region"/>
    <property type="evidence" value="ECO:0007669"/>
    <property type="project" value="InterPro"/>
</dbReference>
<dbReference type="Proteomes" id="UP000694620">
    <property type="component" value="Unassembled WGS sequence"/>
</dbReference>
<dbReference type="PROSITE" id="PS01010">
    <property type="entry name" value="CRISP_2"/>
    <property type="match status" value="1"/>
</dbReference>
<dbReference type="SUPFAM" id="SSF55797">
    <property type="entry name" value="PR-1-like"/>
    <property type="match status" value="1"/>
</dbReference>
<organism evidence="3 4">
    <name type="scientific">Erpetoichthys calabaricus</name>
    <name type="common">Rope fish</name>
    <name type="synonym">Calamoichthys calabaricus</name>
    <dbReference type="NCBI Taxonomy" id="27687"/>
    <lineage>
        <taxon>Eukaryota</taxon>
        <taxon>Metazoa</taxon>
        <taxon>Chordata</taxon>
        <taxon>Craniata</taxon>
        <taxon>Vertebrata</taxon>
        <taxon>Euteleostomi</taxon>
        <taxon>Actinopterygii</taxon>
        <taxon>Polypteriformes</taxon>
        <taxon>Polypteridae</taxon>
        <taxon>Erpetoichthys</taxon>
    </lineage>
</organism>
<protein>
    <recommendedName>
        <fullName evidence="2">SCP domain-containing protein</fullName>
    </recommendedName>
</protein>
<dbReference type="PANTHER" id="PTHR10334">
    <property type="entry name" value="CYSTEINE-RICH SECRETORY PROTEIN-RELATED"/>
    <property type="match status" value="1"/>
</dbReference>
<evidence type="ECO:0000256" key="1">
    <source>
        <dbReference type="ARBA" id="ARBA00009923"/>
    </source>
</evidence>
<comment type="similarity">
    <text evidence="1">Belongs to the CRISP family.</text>
</comment>
<dbReference type="FunFam" id="3.40.33.10:FF:000005">
    <property type="entry name" value="Cysteine-rich secretory protein 2"/>
    <property type="match status" value="1"/>
</dbReference>
<evidence type="ECO:0000259" key="2">
    <source>
        <dbReference type="SMART" id="SM00198"/>
    </source>
</evidence>
<dbReference type="PRINTS" id="PR00837">
    <property type="entry name" value="V5TPXLIKE"/>
</dbReference>
<dbReference type="SMART" id="SM00198">
    <property type="entry name" value="SCP"/>
    <property type="match status" value="1"/>
</dbReference>
<dbReference type="Ensembl" id="ENSECRT00000032344.1">
    <property type="protein sequence ID" value="ENSECRP00000031673.1"/>
    <property type="gene ID" value="ENSECRG00000021457.1"/>
</dbReference>
<dbReference type="Gene3D" id="3.40.33.10">
    <property type="entry name" value="CAP"/>
    <property type="match status" value="1"/>
</dbReference>
<proteinExistence type="inferred from homology"/>
<evidence type="ECO:0000313" key="3">
    <source>
        <dbReference type="Ensembl" id="ENSECRP00000031673.1"/>
    </source>
</evidence>
<dbReference type="InterPro" id="IPR035940">
    <property type="entry name" value="CAP_sf"/>
</dbReference>
<dbReference type="InterPro" id="IPR014044">
    <property type="entry name" value="CAP_dom"/>
</dbReference>
<dbReference type="PROSITE" id="PS01009">
    <property type="entry name" value="CRISP_1"/>
    <property type="match status" value="1"/>
</dbReference>
<dbReference type="Pfam" id="PF00188">
    <property type="entry name" value="CAP"/>
    <property type="match status" value="1"/>
</dbReference>
<evidence type="ECO:0000313" key="4">
    <source>
        <dbReference type="Proteomes" id="UP000694620"/>
    </source>
</evidence>
<name>A0A8C4XH54_ERPCA</name>
<dbReference type="InterPro" id="IPR001283">
    <property type="entry name" value="CRISP-related"/>
</dbReference>
<reference evidence="3" key="1">
    <citation type="submission" date="2025-08" db="UniProtKB">
        <authorList>
            <consortium name="Ensembl"/>
        </authorList>
    </citation>
    <scope>IDENTIFICATION</scope>
</reference>
<keyword evidence="4" id="KW-1185">Reference proteome</keyword>
<dbReference type="PRINTS" id="PR00838">
    <property type="entry name" value="V5ALLERGEN"/>
</dbReference>
<sequence length="196" mass="22000">MIYTDFVTRNNVFLSTEILTTDPNVQKIIVDKHNAVRGSVIPTATNMIKIGWSTEAAANAEQWAKTCSMNHSPPKERTISKGSCGENLFMSSNAVPWDSAIQKWEDEKKDYVFGKDPQNGKVVGHYTQLVWASSNEVGCAVTYCPKSPYKYFYVCQYCPPGNYKNTNPYTPGDPCSSCPKSCEKNLCSKYYIMIQL</sequence>
<dbReference type="InterPro" id="IPR002413">
    <property type="entry name" value="V5_allergen-like"/>
</dbReference>
<dbReference type="InterPro" id="IPR018244">
    <property type="entry name" value="Allrgn_V5/Tpx1_CS"/>
</dbReference>
<reference evidence="3" key="2">
    <citation type="submission" date="2025-09" db="UniProtKB">
        <authorList>
            <consortium name="Ensembl"/>
        </authorList>
    </citation>
    <scope>IDENTIFICATION</scope>
</reference>